<dbReference type="GO" id="GO:0003677">
    <property type="term" value="F:DNA binding"/>
    <property type="evidence" value="ECO:0007669"/>
    <property type="project" value="TreeGrafter"/>
</dbReference>
<protein>
    <recommendedName>
        <fullName evidence="1">Ribosomal RNA-processing protein 14 N-terminal domain-containing protein</fullName>
    </recommendedName>
</protein>
<dbReference type="PANTHER" id="PTHR14369:SF0">
    <property type="entry name" value="SURFEIT LOCUS PROTEIN 6"/>
    <property type="match status" value="1"/>
</dbReference>
<feature type="domain" description="Ribosomal RNA-processing protein 14 N-terminal" evidence="1">
    <location>
        <begin position="38"/>
        <end position="94"/>
    </location>
</feature>
<reference evidence="2" key="1">
    <citation type="journal article" date="2017" name="Nature">
        <title>The genome of Chenopodium quinoa.</title>
        <authorList>
            <person name="Jarvis D.E."/>
            <person name="Ho Y.S."/>
            <person name="Lightfoot D.J."/>
            <person name="Schmoeckel S.M."/>
            <person name="Li B."/>
            <person name="Borm T.J.A."/>
            <person name="Ohyanagi H."/>
            <person name="Mineta K."/>
            <person name="Michell C.T."/>
            <person name="Saber N."/>
            <person name="Kharbatia N.M."/>
            <person name="Rupper R.R."/>
            <person name="Sharp A.R."/>
            <person name="Dally N."/>
            <person name="Boughton B.A."/>
            <person name="Woo Y.H."/>
            <person name="Gao G."/>
            <person name="Schijlen E.G.W.M."/>
            <person name="Guo X."/>
            <person name="Momin A.A."/>
            <person name="Negrao S."/>
            <person name="Al-Babili S."/>
            <person name="Gehring C."/>
            <person name="Roessner U."/>
            <person name="Jung C."/>
            <person name="Murphy K."/>
            <person name="Arold S.T."/>
            <person name="Gojobori T."/>
            <person name="van der Linden C.G."/>
            <person name="van Loo E.N."/>
            <person name="Jellen E.N."/>
            <person name="Maughan P.J."/>
            <person name="Tester M."/>
        </authorList>
    </citation>
    <scope>NUCLEOTIDE SEQUENCE [LARGE SCALE GENOMIC DNA]</scope>
    <source>
        <strain evidence="2">cv. PI 614886</strain>
    </source>
</reference>
<dbReference type="GO" id="GO:0042274">
    <property type="term" value="P:ribosomal small subunit biogenesis"/>
    <property type="evidence" value="ECO:0007669"/>
    <property type="project" value="TreeGrafter"/>
</dbReference>
<reference evidence="2" key="2">
    <citation type="submission" date="2021-03" db="UniProtKB">
        <authorList>
            <consortium name="EnsemblPlants"/>
        </authorList>
    </citation>
    <scope>IDENTIFICATION</scope>
</reference>
<dbReference type="GO" id="GO:0042273">
    <property type="term" value="P:ribosomal large subunit biogenesis"/>
    <property type="evidence" value="ECO:0007669"/>
    <property type="project" value="TreeGrafter"/>
</dbReference>
<sequence length="163" mass="17888">MKKKKQTSDALIIAADDTTASAVAGNSSDVVGDIKTLVKDHASFFDKLVELIPAKFYLPTNDDEKPWFQGLSKAAKAEAKLKSIENTKKSRQVKEKKENERDIEKEVSEAAKGIEFGKVKLAASSDDARLIIQSSKVVTSLLFYCSCAKLIVLDDYGPAYILL</sequence>
<proteinExistence type="predicted"/>
<accession>A0A803N2P2</accession>
<keyword evidence="3" id="KW-1185">Reference proteome</keyword>
<evidence type="ECO:0000313" key="2">
    <source>
        <dbReference type="EnsemblPlants" id="AUR62039395-RA:cds"/>
    </source>
</evidence>
<evidence type="ECO:0000313" key="3">
    <source>
        <dbReference type="Proteomes" id="UP000596660"/>
    </source>
</evidence>
<dbReference type="AlphaFoldDB" id="A0A803N2P2"/>
<dbReference type="GO" id="GO:0003723">
    <property type="term" value="F:RNA binding"/>
    <property type="evidence" value="ECO:0007669"/>
    <property type="project" value="TreeGrafter"/>
</dbReference>
<evidence type="ECO:0000259" key="1">
    <source>
        <dbReference type="Pfam" id="PF15459"/>
    </source>
</evidence>
<dbReference type="GO" id="GO:0005730">
    <property type="term" value="C:nucleolus"/>
    <property type="evidence" value="ECO:0007669"/>
    <property type="project" value="TreeGrafter"/>
</dbReference>
<dbReference type="EnsemblPlants" id="AUR62039395-RA">
    <property type="protein sequence ID" value="AUR62039395-RA:cds"/>
    <property type="gene ID" value="AUR62039395"/>
</dbReference>
<name>A0A803N2P2_CHEQI</name>
<organism evidence="2 3">
    <name type="scientific">Chenopodium quinoa</name>
    <name type="common">Quinoa</name>
    <dbReference type="NCBI Taxonomy" id="63459"/>
    <lineage>
        <taxon>Eukaryota</taxon>
        <taxon>Viridiplantae</taxon>
        <taxon>Streptophyta</taxon>
        <taxon>Embryophyta</taxon>
        <taxon>Tracheophyta</taxon>
        <taxon>Spermatophyta</taxon>
        <taxon>Magnoliopsida</taxon>
        <taxon>eudicotyledons</taxon>
        <taxon>Gunneridae</taxon>
        <taxon>Pentapetalae</taxon>
        <taxon>Caryophyllales</taxon>
        <taxon>Chenopodiaceae</taxon>
        <taxon>Chenopodioideae</taxon>
        <taxon>Atripliceae</taxon>
        <taxon>Chenopodium</taxon>
    </lineage>
</organism>
<dbReference type="Proteomes" id="UP000596660">
    <property type="component" value="Unplaced"/>
</dbReference>
<dbReference type="Gramene" id="AUR62039395-RA">
    <property type="protein sequence ID" value="AUR62039395-RA:cds"/>
    <property type="gene ID" value="AUR62039395"/>
</dbReference>
<dbReference type="Pfam" id="PF15459">
    <property type="entry name" value="RRP14"/>
    <property type="match status" value="1"/>
</dbReference>
<dbReference type="PANTHER" id="PTHR14369">
    <property type="entry name" value="SURFEIT LOCUS PROTEIN 6"/>
    <property type="match status" value="1"/>
</dbReference>
<dbReference type="InterPro" id="IPR007019">
    <property type="entry name" value="SURF6"/>
</dbReference>
<dbReference type="InterPro" id="IPR029188">
    <property type="entry name" value="Rrp14_N"/>
</dbReference>